<reference evidence="2 3" key="1">
    <citation type="journal article" date="2020" name="ISME J.">
        <title>Uncovering the hidden diversity of litter-decomposition mechanisms in mushroom-forming fungi.</title>
        <authorList>
            <person name="Floudas D."/>
            <person name="Bentzer J."/>
            <person name="Ahren D."/>
            <person name="Johansson T."/>
            <person name="Persson P."/>
            <person name="Tunlid A."/>
        </authorList>
    </citation>
    <scope>NUCLEOTIDE SEQUENCE [LARGE SCALE GENOMIC DNA]</scope>
    <source>
        <strain evidence="2 3">CBS 291.85</strain>
    </source>
</reference>
<comment type="caution">
    <text evidence="2">The sequence shown here is derived from an EMBL/GenBank/DDBJ whole genome shotgun (WGS) entry which is preliminary data.</text>
</comment>
<dbReference type="AlphaFoldDB" id="A0A8H5GL56"/>
<evidence type="ECO:0000313" key="2">
    <source>
        <dbReference type="EMBL" id="KAF5366791.1"/>
    </source>
</evidence>
<dbReference type="Pfam" id="PF12937">
    <property type="entry name" value="F-box-like"/>
    <property type="match status" value="1"/>
</dbReference>
<protein>
    <recommendedName>
        <fullName evidence="1">F-box domain-containing protein</fullName>
    </recommendedName>
</protein>
<accession>A0A8H5GL56</accession>
<evidence type="ECO:0000259" key="1">
    <source>
        <dbReference type="Pfam" id="PF12937"/>
    </source>
</evidence>
<dbReference type="Proteomes" id="UP000559256">
    <property type="component" value="Unassembled WGS sequence"/>
</dbReference>
<dbReference type="Gene3D" id="1.20.1280.50">
    <property type="match status" value="1"/>
</dbReference>
<name>A0A8H5GL56_9AGAR</name>
<dbReference type="OrthoDB" id="2912299at2759"/>
<proteinExistence type="predicted"/>
<organism evidence="2 3">
    <name type="scientific">Tetrapyrgos nigripes</name>
    <dbReference type="NCBI Taxonomy" id="182062"/>
    <lineage>
        <taxon>Eukaryota</taxon>
        <taxon>Fungi</taxon>
        <taxon>Dikarya</taxon>
        <taxon>Basidiomycota</taxon>
        <taxon>Agaricomycotina</taxon>
        <taxon>Agaricomycetes</taxon>
        <taxon>Agaricomycetidae</taxon>
        <taxon>Agaricales</taxon>
        <taxon>Marasmiineae</taxon>
        <taxon>Marasmiaceae</taxon>
        <taxon>Tetrapyrgos</taxon>
    </lineage>
</organism>
<dbReference type="InterPro" id="IPR001810">
    <property type="entry name" value="F-box_dom"/>
</dbReference>
<gene>
    <name evidence="2" type="ORF">D9758_006459</name>
</gene>
<dbReference type="EMBL" id="JAACJM010000021">
    <property type="protein sequence ID" value="KAF5366791.1"/>
    <property type="molecule type" value="Genomic_DNA"/>
</dbReference>
<feature type="domain" description="F-box" evidence="1">
    <location>
        <begin position="82"/>
        <end position="145"/>
    </location>
</feature>
<sequence>MSDSEHHCSQSVVEVCNLCFYSLPPCSEAYSYPNESSSVDKLVANISSLHAEVERVQNLLHLLQLRHGHLSSHLDTARCVVGRLPNEILEIIFSILCCDDDADGRGEFCLNLHPGRHPACVLSHVCSRWRAITLSIPRLWSRMEFQVVKKSDVSDKGKACMDYFTELFLRRSGDAHLDLVLALPSTETEEGYYGNDYVEMNPVNLEPMIQLLYSESDRWRSFSLAAYESFFFYPDPLLPWIPSLPSISSLKLNVISNPCDSYREHSPLPIFTHFSAPHLRALTLGELGSGWRVNAPDDITAAPFQCLQSLVICPDYFPGSALLRLASESTTVSLENFSRCRFPIDFEHRDSVVTCLASALSINPIFTRNMGFHLGEILGSISLPNVTRFSLGAGVSTSSRSEWGPVHWLGSIGFPTDQFLSLLHRCSADQITHLTINQLFQ</sequence>
<keyword evidence="3" id="KW-1185">Reference proteome</keyword>
<evidence type="ECO:0000313" key="3">
    <source>
        <dbReference type="Proteomes" id="UP000559256"/>
    </source>
</evidence>